<dbReference type="PANTHER" id="PTHR46844:SF1">
    <property type="entry name" value="SLR5058 PROTEIN"/>
    <property type="match status" value="1"/>
</dbReference>
<dbReference type="Proteomes" id="UP001597024">
    <property type="component" value="Unassembled WGS sequence"/>
</dbReference>
<name>A0ABW3E6T0_9ACTN</name>
<feature type="non-terminal residue" evidence="1">
    <location>
        <position position="240"/>
    </location>
</feature>
<organism evidence="1 2">
    <name type="scientific">Streptosporangium algeriense</name>
    <dbReference type="NCBI Taxonomy" id="1682748"/>
    <lineage>
        <taxon>Bacteria</taxon>
        <taxon>Bacillati</taxon>
        <taxon>Actinomycetota</taxon>
        <taxon>Actinomycetes</taxon>
        <taxon>Streptosporangiales</taxon>
        <taxon>Streptosporangiaceae</taxon>
        <taxon>Streptosporangium</taxon>
    </lineage>
</organism>
<keyword evidence="2" id="KW-1185">Reference proteome</keyword>
<evidence type="ECO:0000313" key="2">
    <source>
        <dbReference type="Proteomes" id="UP001597024"/>
    </source>
</evidence>
<reference evidence="2" key="1">
    <citation type="journal article" date="2019" name="Int. J. Syst. Evol. Microbiol.">
        <title>The Global Catalogue of Microorganisms (GCM) 10K type strain sequencing project: providing services to taxonomists for standard genome sequencing and annotation.</title>
        <authorList>
            <consortium name="The Broad Institute Genomics Platform"/>
            <consortium name="The Broad Institute Genome Sequencing Center for Infectious Disease"/>
            <person name="Wu L."/>
            <person name="Ma J."/>
        </authorList>
    </citation>
    <scope>NUCLEOTIDE SEQUENCE [LARGE SCALE GENOMIC DNA]</scope>
    <source>
        <strain evidence="2">CCUG 62974</strain>
    </source>
</reference>
<comment type="caution">
    <text evidence="1">The sequence shown here is derived from an EMBL/GenBank/DDBJ whole genome shotgun (WGS) entry which is preliminary data.</text>
</comment>
<dbReference type="PANTHER" id="PTHR46844">
    <property type="entry name" value="SLR5058 PROTEIN"/>
    <property type="match status" value="1"/>
</dbReference>
<dbReference type="EMBL" id="JBHTHX010002939">
    <property type="protein sequence ID" value="MFD0891132.1"/>
    <property type="molecule type" value="Genomic_DNA"/>
</dbReference>
<evidence type="ECO:0000313" key="1">
    <source>
        <dbReference type="EMBL" id="MFD0891132.1"/>
    </source>
</evidence>
<proteinExistence type="predicted"/>
<feature type="non-terminal residue" evidence="1">
    <location>
        <position position="1"/>
    </location>
</feature>
<protein>
    <submittedName>
        <fullName evidence="1">NACHT domain-containing protein</fullName>
    </submittedName>
</protein>
<sequence length="240" mass="26974">AAYPGTVTVVTSRPAAADARWLAEEGFSPVLLEPMTPADLRELVRQWHIAMRGSRSLPCAPERLDEYEGALLARFESSPHLRALASTPLLAAMLCALNLDRGKQLPRNRMGLYEAALELLLERRDAERGIEVEVTLEPEQKVRILQDLAWRLTMLGRSELSAATALKRVEERIRTMPRVEAPARAVLDHLLQRSGVVREPVPGRIDFVHRTVQEYLAAKQAADDADVEPLVERAHLDQWR</sequence>
<accession>A0ABW3E6T0</accession>
<gene>
    <name evidence="1" type="ORF">ACFQ08_41840</name>
</gene>